<organism evidence="3">
    <name type="scientific">uncultured Caudovirales phage</name>
    <dbReference type="NCBI Taxonomy" id="2100421"/>
    <lineage>
        <taxon>Viruses</taxon>
        <taxon>Duplodnaviria</taxon>
        <taxon>Heunggongvirae</taxon>
        <taxon>Uroviricota</taxon>
        <taxon>Caudoviricetes</taxon>
        <taxon>Peduoviridae</taxon>
        <taxon>Maltschvirus</taxon>
        <taxon>Maltschvirus maltsch</taxon>
    </lineage>
</organism>
<dbReference type="EMBL" id="LR796220">
    <property type="protein sequence ID" value="CAB4128924.1"/>
    <property type="molecule type" value="Genomic_DNA"/>
</dbReference>
<proteinExistence type="predicted"/>
<dbReference type="PROSITE" id="PS00028">
    <property type="entry name" value="ZINC_FINGER_C2H2_1"/>
    <property type="match status" value="1"/>
</dbReference>
<feature type="domain" description="C2H2-type" evidence="1">
    <location>
        <begin position="97"/>
        <end position="118"/>
    </location>
</feature>
<evidence type="ECO:0000313" key="3">
    <source>
        <dbReference type="EMBL" id="CAB5219298.1"/>
    </source>
</evidence>
<reference evidence="3" key="1">
    <citation type="submission" date="2020-05" db="EMBL/GenBank/DDBJ databases">
        <authorList>
            <person name="Chiriac C."/>
            <person name="Salcher M."/>
            <person name="Ghai R."/>
            <person name="Kavagutti S V."/>
        </authorList>
    </citation>
    <scope>NUCLEOTIDE SEQUENCE</scope>
</reference>
<sequence length="151" mass="17838">MGEFLNPHFNDFHSNFNCESCGYAPDYGNKPAYREWSKRVQAHHGYYPPGKTLRFTETVSPHISRRMVDYLGSQDEYGGDKPSYSADHGVQYPNVPCSHCPAYFYSESTRENHVEQTHPKEYDDEQFQKVLDAEHMQRVQEEREMNERRKH</sequence>
<protein>
    <recommendedName>
        <fullName evidence="1">C2H2-type domain-containing protein</fullName>
    </recommendedName>
</protein>
<accession>A0A6J7WR38</accession>
<dbReference type="InterPro" id="IPR013087">
    <property type="entry name" value="Znf_C2H2_type"/>
</dbReference>
<evidence type="ECO:0000259" key="1">
    <source>
        <dbReference type="PROSITE" id="PS00028"/>
    </source>
</evidence>
<name>A0A6J7WR38_9CAUD</name>
<gene>
    <name evidence="2" type="ORF">UFOVP110_110</name>
    <name evidence="3" type="ORF">UFOVP223_54</name>
</gene>
<dbReference type="EMBL" id="LR798276">
    <property type="protein sequence ID" value="CAB5219298.1"/>
    <property type="molecule type" value="Genomic_DNA"/>
</dbReference>
<evidence type="ECO:0000313" key="2">
    <source>
        <dbReference type="EMBL" id="CAB4128924.1"/>
    </source>
</evidence>